<dbReference type="Proteomes" id="UP001152562">
    <property type="component" value="Unassembled WGS sequence"/>
</dbReference>
<evidence type="ECO:0000256" key="5">
    <source>
        <dbReference type="ARBA" id="ARBA00023315"/>
    </source>
</evidence>
<dbReference type="CDD" id="cd00751">
    <property type="entry name" value="thiolase"/>
    <property type="match status" value="1"/>
</dbReference>
<dbReference type="PANTHER" id="PTHR18919:SF156">
    <property type="entry name" value="ACETYL-COA ACETYLTRANSFERASE, MITOCHONDRIAL"/>
    <property type="match status" value="1"/>
</dbReference>
<evidence type="ECO:0000313" key="11">
    <source>
        <dbReference type="Proteomes" id="UP001152562"/>
    </source>
</evidence>
<keyword evidence="3" id="KW-0479">Metal-binding</keyword>
<dbReference type="PROSITE" id="PS00098">
    <property type="entry name" value="THIOLASE_1"/>
    <property type="match status" value="1"/>
</dbReference>
<dbReference type="Gene3D" id="3.40.47.10">
    <property type="match status" value="1"/>
</dbReference>
<evidence type="ECO:0000256" key="7">
    <source>
        <dbReference type="RuleBase" id="RU003557"/>
    </source>
</evidence>
<dbReference type="InterPro" id="IPR020615">
    <property type="entry name" value="Thiolase_acyl_enz_int_AS"/>
</dbReference>
<evidence type="ECO:0000259" key="8">
    <source>
        <dbReference type="Pfam" id="PF00108"/>
    </source>
</evidence>
<protein>
    <submittedName>
        <fullName evidence="10">Uncharacterized protein</fullName>
    </submittedName>
</protein>
<organism evidence="10 11">
    <name type="scientific">Pieris brassicae</name>
    <name type="common">White butterfly</name>
    <name type="synonym">Large white butterfly</name>
    <dbReference type="NCBI Taxonomy" id="7116"/>
    <lineage>
        <taxon>Eukaryota</taxon>
        <taxon>Metazoa</taxon>
        <taxon>Ecdysozoa</taxon>
        <taxon>Arthropoda</taxon>
        <taxon>Hexapoda</taxon>
        <taxon>Insecta</taxon>
        <taxon>Pterygota</taxon>
        <taxon>Neoptera</taxon>
        <taxon>Endopterygota</taxon>
        <taxon>Lepidoptera</taxon>
        <taxon>Glossata</taxon>
        <taxon>Ditrysia</taxon>
        <taxon>Papilionoidea</taxon>
        <taxon>Pieridae</taxon>
        <taxon>Pierinae</taxon>
        <taxon>Pieris</taxon>
    </lineage>
</organism>
<gene>
    <name evidence="10" type="ORF">PIBRA_LOCUS5070</name>
</gene>
<dbReference type="NCBIfam" id="TIGR01930">
    <property type="entry name" value="AcCoA-C-Actrans"/>
    <property type="match status" value="1"/>
</dbReference>
<dbReference type="GO" id="GO:0005739">
    <property type="term" value="C:mitochondrion"/>
    <property type="evidence" value="ECO:0007669"/>
    <property type="project" value="TreeGrafter"/>
</dbReference>
<sequence>MSKIGLSEAVIVSAVRTPIGCFQGRLSTLTATELGGIAIKGAVDRAHISPEEVQEVFIGNVCSAYLRQAPARQTAVNGGLPASTVCTTINKVCSSGLKAVTLAAQALQTRTHDVVLAGGIESMSNVPFYLRRGDTPYGGLHLVDGILHDGLTDVEHNIHMGDCGEYVANKFKIPRCEQDDHAIETYRRTIAAYEDNVFAEQIIPVTVPQRKGTPIIVAEDDEYKRFNFETFTKLQPAFQKRGTITAGNSAGLSDGGAAVLMMTSEAADRLKVKPLARVVGYADAEREPIEFPIAPADAVTKLLEKTGVSKESVSLWEINEPFSIVGIANRRILGLETSNVNVHGSAVSLGHPLGMSGTRLVAHLSHVLRCGQLGVATTCNGGGGATALMIEKI</sequence>
<feature type="domain" description="Thiolase N-terminal" evidence="8">
    <location>
        <begin position="10"/>
        <end position="264"/>
    </location>
</feature>
<dbReference type="GO" id="GO:0006635">
    <property type="term" value="P:fatty acid beta-oxidation"/>
    <property type="evidence" value="ECO:0007669"/>
    <property type="project" value="TreeGrafter"/>
</dbReference>
<reference evidence="10" key="1">
    <citation type="submission" date="2022-05" db="EMBL/GenBank/DDBJ databases">
        <authorList>
            <person name="Okamura Y."/>
        </authorList>
    </citation>
    <scope>NUCLEOTIDE SEQUENCE</scope>
</reference>
<evidence type="ECO:0000256" key="1">
    <source>
        <dbReference type="ARBA" id="ARBA00010982"/>
    </source>
</evidence>
<evidence type="ECO:0000256" key="2">
    <source>
        <dbReference type="ARBA" id="ARBA00022679"/>
    </source>
</evidence>
<feature type="active site" description="Acyl-thioester intermediate" evidence="6">
    <location>
        <position position="93"/>
    </location>
</feature>
<keyword evidence="11" id="KW-1185">Reference proteome</keyword>
<dbReference type="PIRSF" id="PIRSF000429">
    <property type="entry name" value="Ac-CoA_Ac_transf"/>
    <property type="match status" value="1"/>
</dbReference>
<dbReference type="GO" id="GO:0046872">
    <property type="term" value="F:metal ion binding"/>
    <property type="evidence" value="ECO:0007669"/>
    <property type="project" value="UniProtKB-KW"/>
</dbReference>
<proteinExistence type="inferred from homology"/>
<dbReference type="InterPro" id="IPR020616">
    <property type="entry name" value="Thiolase_N"/>
</dbReference>
<name>A0A9P0X8D1_PIEBR</name>
<feature type="domain" description="Thiolase C-terminal" evidence="9">
    <location>
        <begin position="273"/>
        <end position="392"/>
    </location>
</feature>
<evidence type="ECO:0000259" key="9">
    <source>
        <dbReference type="Pfam" id="PF02803"/>
    </source>
</evidence>
<feature type="active site" description="Proton acceptor" evidence="6">
    <location>
        <position position="351"/>
    </location>
</feature>
<evidence type="ECO:0000313" key="10">
    <source>
        <dbReference type="EMBL" id="CAH4028117.1"/>
    </source>
</evidence>
<dbReference type="SUPFAM" id="SSF53901">
    <property type="entry name" value="Thiolase-like"/>
    <property type="match status" value="2"/>
</dbReference>
<dbReference type="FunFam" id="3.40.47.10:FF:000007">
    <property type="entry name" value="acetyl-CoA acetyltransferase, mitochondrial"/>
    <property type="match status" value="1"/>
</dbReference>
<accession>A0A9P0X8D1</accession>
<evidence type="ECO:0000256" key="3">
    <source>
        <dbReference type="ARBA" id="ARBA00022723"/>
    </source>
</evidence>
<dbReference type="Pfam" id="PF00108">
    <property type="entry name" value="Thiolase_N"/>
    <property type="match status" value="1"/>
</dbReference>
<dbReference type="Pfam" id="PF02803">
    <property type="entry name" value="Thiolase_C"/>
    <property type="match status" value="1"/>
</dbReference>
<dbReference type="PANTHER" id="PTHR18919">
    <property type="entry name" value="ACETYL-COA C-ACYLTRANSFERASE"/>
    <property type="match status" value="1"/>
</dbReference>
<keyword evidence="5 7" id="KW-0012">Acyltransferase</keyword>
<dbReference type="OrthoDB" id="5404651at2759"/>
<dbReference type="InterPro" id="IPR002155">
    <property type="entry name" value="Thiolase"/>
</dbReference>
<evidence type="ECO:0000256" key="6">
    <source>
        <dbReference type="PIRSR" id="PIRSR000429-1"/>
    </source>
</evidence>
<dbReference type="GO" id="GO:0003985">
    <property type="term" value="F:acetyl-CoA C-acetyltransferase activity"/>
    <property type="evidence" value="ECO:0007669"/>
    <property type="project" value="TreeGrafter"/>
</dbReference>
<keyword evidence="4" id="KW-0630">Potassium</keyword>
<feature type="active site" description="Proton acceptor" evidence="6">
    <location>
        <position position="379"/>
    </location>
</feature>
<comment type="similarity">
    <text evidence="1 7">Belongs to the thiolase-like superfamily. Thiolase family.</text>
</comment>
<dbReference type="AlphaFoldDB" id="A0A9P0X8D1"/>
<dbReference type="InterPro" id="IPR020617">
    <property type="entry name" value="Thiolase_C"/>
</dbReference>
<evidence type="ECO:0000256" key="4">
    <source>
        <dbReference type="ARBA" id="ARBA00022958"/>
    </source>
</evidence>
<comment type="caution">
    <text evidence="10">The sequence shown here is derived from an EMBL/GenBank/DDBJ whole genome shotgun (WGS) entry which is preliminary data.</text>
</comment>
<keyword evidence="2 7" id="KW-0808">Transferase</keyword>
<dbReference type="InterPro" id="IPR016039">
    <property type="entry name" value="Thiolase-like"/>
</dbReference>
<dbReference type="EMBL" id="CALOZG010000005">
    <property type="protein sequence ID" value="CAH4028117.1"/>
    <property type="molecule type" value="Genomic_DNA"/>
</dbReference>